<dbReference type="Proteomes" id="UP000321058">
    <property type="component" value="Unassembled WGS sequence"/>
</dbReference>
<name>A0A512NN85_9HYPH</name>
<protein>
    <recommendedName>
        <fullName evidence="3">HTH iclR-type domain-containing protein</fullName>
    </recommendedName>
</protein>
<evidence type="ECO:0008006" key="3">
    <source>
        <dbReference type="Google" id="ProtNLM"/>
    </source>
</evidence>
<keyword evidence="2" id="KW-1185">Reference proteome</keyword>
<gene>
    <name evidence="1" type="ORF">RSO01_75790</name>
</gene>
<evidence type="ECO:0000313" key="2">
    <source>
        <dbReference type="Proteomes" id="UP000321058"/>
    </source>
</evidence>
<comment type="caution">
    <text evidence="1">The sequence shown here is derived from an EMBL/GenBank/DDBJ whole genome shotgun (WGS) entry which is preliminary data.</text>
</comment>
<reference evidence="1 2" key="1">
    <citation type="submission" date="2019-07" db="EMBL/GenBank/DDBJ databases">
        <title>Whole genome shotgun sequence of Reyranella soli NBRC 108950.</title>
        <authorList>
            <person name="Hosoyama A."/>
            <person name="Uohara A."/>
            <person name="Ohji S."/>
            <person name="Ichikawa N."/>
        </authorList>
    </citation>
    <scope>NUCLEOTIDE SEQUENCE [LARGE SCALE GENOMIC DNA]</scope>
    <source>
        <strain evidence="1 2">NBRC 108950</strain>
    </source>
</reference>
<evidence type="ECO:0000313" key="1">
    <source>
        <dbReference type="EMBL" id="GEP60413.1"/>
    </source>
</evidence>
<dbReference type="InterPro" id="IPR036390">
    <property type="entry name" value="WH_DNA-bd_sf"/>
</dbReference>
<organism evidence="1 2">
    <name type="scientific">Reyranella soli</name>
    <dbReference type="NCBI Taxonomy" id="1230389"/>
    <lineage>
        <taxon>Bacteria</taxon>
        <taxon>Pseudomonadati</taxon>
        <taxon>Pseudomonadota</taxon>
        <taxon>Alphaproteobacteria</taxon>
        <taxon>Hyphomicrobiales</taxon>
        <taxon>Reyranellaceae</taxon>
        <taxon>Reyranella</taxon>
    </lineage>
</organism>
<sequence>MRSVDLLGQLHENAISASIVMTLWHGQLVGAGRKPMVVRELSRELNLPYETVRRHVRDLEQSGACVAKDGGVTVPHATHGSARATRMLRKTYLNAVRLLVDLTRIGAVAFPSASRRGPSSGHLTKEQMVIAIAAMGLLLAGVRLMRDFWRGDLVKGLVFTAIWTANVKHVTNTSRATTSSLLPDDLRQPVSVLAISRSLRLPYETVRRHADMLVRDGLCVRAGRRGVFVPTHVAEGTLAGSVAAHRLVMAFLAELRRGGVKIEP</sequence>
<dbReference type="EMBL" id="BKAJ01000163">
    <property type="protein sequence ID" value="GEP60413.1"/>
    <property type="molecule type" value="Genomic_DNA"/>
</dbReference>
<dbReference type="SUPFAM" id="SSF46785">
    <property type="entry name" value="Winged helix' DNA-binding domain"/>
    <property type="match status" value="1"/>
</dbReference>
<proteinExistence type="predicted"/>
<dbReference type="AlphaFoldDB" id="A0A512NN85"/>
<accession>A0A512NN85</accession>